<feature type="non-terminal residue" evidence="1">
    <location>
        <position position="54"/>
    </location>
</feature>
<gene>
    <name evidence="1" type="ORF">S06H3_19572</name>
</gene>
<dbReference type="Pfam" id="PF12686">
    <property type="entry name" value="DUF3800"/>
    <property type="match status" value="1"/>
</dbReference>
<comment type="caution">
    <text evidence="1">The sequence shown here is derived from an EMBL/GenBank/DDBJ whole genome shotgun (WGS) entry which is preliminary data.</text>
</comment>
<reference evidence="1" key="1">
    <citation type="journal article" date="2014" name="Front. Microbiol.">
        <title>High frequency of phylogenetically diverse reductive dehalogenase-homologous genes in deep subseafloor sedimentary metagenomes.</title>
        <authorList>
            <person name="Kawai M."/>
            <person name="Futagami T."/>
            <person name="Toyoda A."/>
            <person name="Takaki Y."/>
            <person name="Nishi S."/>
            <person name="Hori S."/>
            <person name="Arai W."/>
            <person name="Tsubouchi T."/>
            <person name="Morono Y."/>
            <person name="Uchiyama I."/>
            <person name="Ito T."/>
            <person name="Fujiyama A."/>
            <person name="Inagaki F."/>
            <person name="Takami H."/>
        </authorList>
    </citation>
    <scope>NUCLEOTIDE SEQUENCE</scope>
    <source>
        <strain evidence="1">Expedition CK06-06</strain>
    </source>
</reference>
<sequence length="54" mass="5950">MSRVQAIYFDESGFTGNNLLDPTQPVFAYAGVALDPEAAAYLHSEVKSRFRLQG</sequence>
<dbReference type="InterPro" id="IPR024524">
    <property type="entry name" value="DUF3800"/>
</dbReference>
<protein>
    <recommendedName>
        <fullName evidence="2">DUF3800 domain-containing protein</fullName>
    </recommendedName>
</protein>
<accession>X1KK92</accession>
<evidence type="ECO:0008006" key="2">
    <source>
        <dbReference type="Google" id="ProtNLM"/>
    </source>
</evidence>
<dbReference type="AlphaFoldDB" id="X1KK92"/>
<dbReference type="EMBL" id="BARV01010033">
    <property type="protein sequence ID" value="GAI07123.1"/>
    <property type="molecule type" value="Genomic_DNA"/>
</dbReference>
<organism evidence="1">
    <name type="scientific">marine sediment metagenome</name>
    <dbReference type="NCBI Taxonomy" id="412755"/>
    <lineage>
        <taxon>unclassified sequences</taxon>
        <taxon>metagenomes</taxon>
        <taxon>ecological metagenomes</taxon>
    </lineage>
</organism>
<proteinExistence type="predicted"/>
<name>X1KK92_9ZZZZ</name>
<evidence type="ECO:0000313" key="1">
    <source>
        <dbReference type="EMBL" id="GAI07123.1"/>
    </source>
</evidence>